<feature type="transmembrane region" description="Helical" evidence="1">
    <location>
        <begin position="34"/>
        <end position="56"/>
    </location>
</feature>
<keyword evidence="1" id="KW-0472">Membrane</keyword>
<feature type="transmembrane region" description="Helical" evidence="1">
    <location>
        <begin position="119"/>
        <end position="144"/>
    </location>
</feature>
<dbReference type="AlphaFoldDB" id="A0A2P6PGG7"/>
<dbReference type="Pfam" id="PF13962">
    <property type="entry name" value="PGG"/>
    <property type="match status" value="1"/>
</dbReference>
<evidence type="ECO:0000313" key="4">
    <source>
        <dbReference type="Proteomes" id="UP000238479"/>
    </source>
</evidence>
<organism evidence="3 4">
    <name type="scientific">Rosa chinensis</name>
    <name type="common">China rose</name>
    <dbReference type="NCBI Taxonomy" id="74649"/>
    <lineage>
        <taxon>Eukaryota</taxon>
        <taxon>Viridiplantae</taxon>
        <taxon>Streptophyta</taxon>
        <taxon>Embryophyta</taxon>
        <taxon>Tracheophyta</taxon>
        <taxon>Spermatophyta</taxon>
        <taxon>Magnoliopsida</taxon>
        <taxon>eudicotyledons</taxon>
        <taxon>Gunneridae</taxon>
        <taxon>Pentapetalae</taxon>
        <taxon>rosids</taxon>
        <taxon>fabids</taxon>
        <taxon>Rosales</taxon>
        <taxon>Rosaceae</taxon>
        <taxon>Rosoideae</taxon>
        <taxon>Rosoideae incertae sedis</taxon>
        <taxon>Rosa</taxon>
    </lineage>
</organism>
<evidence type="ECO:0000259" key="2">
    <source>
        <dbReference type="Pfam" id="PF13962"/>
    </source>
</evidence>
<dbReference type="GO" id="GO:0016020">
    <property type="term" value="C:membrane"/>
    <property type="evidence" value="ECO:0007669"/>
    <property type="project" value="TreeGrafter"/>
</dbReference>
<feature type="domain" description="PGG" evidence="2">
    <location>
        <begin position="32"/>
        <end position="141"/>
    </location>
</feature>
<sequence>MHESLNISDVTPRELFTKSHEKLMKDAEDSIKGIATSCTVVGALIVTIMFAAAFCVPGGSDSNTGLPIFMDKKLFKIFIVADGISLVFSTTSVIIFLGILTSRYAEDDFLTSLPTKMMIGLSTLFFSISTMMIAFSSALTVMIGDNGNSKTFIQNLLLAFLPITSFIWMQFSFIVEIFISTYGPGIFDKKIKPWR</sequence>
<keyword evidence="4" id="KW-1185">Reference proteome</keyword>
<evidence type="ECO:0000313" key="3">
    <source>
        <dbReference type="EMBL" id="PRQ21020.1"/>
    </source>
</evidence>
<proteinExistence type="predicted"/>
<dbReference type="Proteomes" id="UP000238479">
    <property type="component" value="Chromosome 7"/>
</dbReference>
<evidence type="ECO:0000256" key="1">
    <source>
        <dbReference type="SAM" id="Phobius"/>
    </source>
</evidence>
<dbReference type="STRING" id="74649.A0A2P6PGG7"/>
<feature type="transmembrane region" description="Helical" evidence="1">
    <location>
        <begin position="156"/>
        <end position="179"/>
    </location>
</feature>
<gene>
    <name evidence="3" type="ORF">RchiOBHm_Chr7g0234581</name>
</gene>
<protein>
    <submittedName>
        <fullName evidence="3">Putative PGG domain-containing protein</fullName>
    </submittedName>
</protein>
<name>A0A2P6PGG7_ROSCH</name>
<dbReference type="InterPro" id="IPR026961">
    <property type="entry name" value="PGG_dom"/>
</dbReference>
<dbReference type="EMBL" id="PDCK01000045">
    <property type="protein sequence ID" value="PRQ21020.1"/>
    <property type="molecule type" value="Genomic_DNA"/>
</dbReference>
<feature type="transmembrane region" description="Helical" evidence="1">
    <location>
        <begin position="77"/>
        <end position="99"/>
    </location>
</feature>
<dbReference type="OMA" id="MHESLNI"/>
<comment type="caution">
    <text evidence="3">The sequence shown here is derived from an EMBL/GenBank/DDBJ whole genome shotgun (WGS) entry which is preliminary data.</text>
</comment>
<accession>A0A2P6PGG7</accession>
<dbReference type="Gramene" id="PRQ21020">
    <property type="protein sequence ID" value="PRQ21020"/>
    <property type="gene ID" value="RchiOBHm_Chr7g0234581"/>
</dbReference>
<dbReference type="PANTHER" id="PTHR24177:SF329">
    <property type="entry name" value="ANKYRIN REPEAT PROTEIN"/>
    <property type="match status" value="1"/>
</dbReference>
<keyword evidence="1" id="KW-1133">Transmembrane helix</keyword>
<dbReference type="PANTHER" id="PTHR24177">
    <property type="entry name" value="CASKIN"/>
    <property type="match status" value="1"/>
</dbReference>
<reference evidence="3 4" key="1">
    <citation type="journal article" date="2018" name="Nat. Genet.">
        <title>The Rosa genome provides new insights in the design of modern roses.</title>
        <authorList>
            <person name="Bendahmane M."/>
        </authorList>
    </citation>
    <scope>NUCLEOTIDE SEQUENCE [LARGE SCALE GENOMIC DNA]</scope>
    <source>
        <strain evidence="4">cv. Old Blush</strain>
    </source>
</reference>
<keyword evidence="1" id="KW-0812">Transmembrane</keyword>